<dbReference type="GO" id="GO:0009279">
    <property type="term" value="C:cell outer membrane"/>
    <property type="evidence" value="ECO:0007669"/>
    <property type="project" value="UniProtKB-SubCell"/>
</dbReference>
<feature type="domain" description="Outer membrane protein beta-barrel" evidence="3">
    <location>
        <begin position="31"/>
        <end position="242"/>
    </location>
</feature>
<dbReference type="Proteomes" id="UP000242205">
    <property type="component" value="Chromosome"/>
</dbReference>
<dbReference type="EMBL" id="CP025682">
    <property type="protein sequence ID" value="AUN93774.1"/>
    <property type="molecule type" value="Genomic_DNA"/>
</dbReference>
<evidence type="ECO:0000256" key="2">
    <source>
        <dbReference type="ARBA" id="ARBA00022729"/>
    </source>
</evidence>
<evidence type="ECO:0000259" key="3">
    <source>
        <dbReference type="Pfam" id="PF13505"/>
    </source>
</evidence>
<reference evidence="4 5" key="1">
    <citation type="submission" date="2018-01" db="EMBL/GenBank/DDBJ databases">
        <authorList>
            <person name="Fu G.-Y."/>
        </authorList>
    </citation>
    <scope>NUCLEOTIDE SEQUENCE [LARGE SCALE GENOMIC DNA]</scope>
    <source>
        <strain evidence="4 5">SY39</strain>
    </source>
</reference>
<gene>
    <name evidence="4" type="ORF">C0099_01765</name>
</gene>
<dbReference type="InterPro" id="IPR011250">
    <property type="entry name" value="OMP/PagP_B-barrel"/>
</dbReference>
<accession>A0A2I6S3E1</accession>
<keyword evidence="5" id="KW-1185">Reference proteome</keyword>
<dbReference type="Pfam" id="PF13505">
    <property type="entry name" value="OMP_b-brl"/>
    <property type="match status" value="1"/>
</dbReference>
<evidence type="ECO:0000256" key="1">
    <source>
        <dbReference type="ARBA" id="ARBA00004442"/>
    </source>
</evidence>
<dbReference type="AlphaFoldDB" id="A0A2I6S3E1"/>
<sequence>MRDGHRVALAPIIGEAPHHGETDMIRIRACLLALAATFPLAGQALADGFYWGLEGAHERITFEPHYFTLEGPPDNSYTDRARGQAGSLVLGHRWQAADRLSIAVEGRAGASNTEFALSIPEEPARFRYDIPYAFAISVQPTLHVNDAFSLYVEGGWSYGRLRERKSSPSSSTYDEAGWRGGALLGLGVNLRLGEAWSARLGLREIRYGALRYTSRLADGSPVERVRDRPEVRSWHLGLMRRF</sequence>
<comment type="subcellular location">
    <subcellularLocation>
        <location evidence="1">Cell outer membrane</location>
    </subcellularLocation>
</comment>
<dbReference type="Gene3D" id="2.40.160.20">
    <property type="match status" value="1"/>
</dbReference>
<dbReference type="KEGG" id="atw:C0099_01765"/>
<name>A0A2I6S3E1_9RHOO</name>
<dbReference type="SUPFAM" id="SSF56925">
    <property type="entry name" value="OMPA-like"/>
    <property type="match status" value="1"/>
</dbReference>
<proteinExistence type="predicted"/>
<dbReference type="InterPro" id="IPR027385">
    <property type="entry name" value="Beta-barrel_OMP"/>
</dbReference>
<evidence type="ECO:0000313" key="5">
    <source>
        <dbReference type="Proteomes" id="UP000242205"/>
    </source>
</evidence>
<evidence type="ECO:0000313" key="4">
    <source>
        <dbReference type="EMBL" id="AUN93774.1"/>
    </source>
</evidence>
<keyword evidence="2" id="KW-0732">Signal</keyword>
<organism evidence="4 5">
    <name type="scientific">Pseudazoarcus pumilus</name>
    <dbReference type="NCBI Taxonomy" id="2067960"/>
    <lineage>
        <taxon>Bacteria</taxon>
        <taxon>Pseudomonadati</taxon>
        <taxon>Pseudomonadota</taxon>
        <taxon>Betaproteobacteria</taxon>
        <taxon>Rhodocyclales</taxon>
        <taxon>Zoogloeaceae</taxon>
        <taxon>Pseudazoarcus</taxon>
    </lineage>
</organism>
<protein>
    <recommendedName>
        <fullName evidence="3">Outer membrane protein beta-barrel domain-containing protein</fullName>
    </recommendedName>
</protein>